<evidence type="ECO:0000256" key="12">
    <source>
        <dbReference type="ARBA" id="ARBA00049578"/>
    </source>
</evidence>
<evidence type="ECO:0000259" key="15">
    <source>
        <dbReference type="PROSITE" id="PS51379"/>
    </source>
</evidence>
<evidence type="ECO:0000256" key="2">
    <source>
        <dbReference type="ARBA" id="ARBA00022630"/>
    </source>
</evidence>
<dbReference type="InterPro" id="IPR009051">
    <property type="entry name" value="Helical_ferredxn"/>
</dbReference>
<evidence type="ECO:0000256" key="6">
    <source>
        <dbReference type="ARBA" id="ARBA00023004"/>
    </source>
</evidence>
<evidence type="ECO:0000256" key="7">
    <source>
        <dbReference type="ARBA" id="ARBA00023014"/>
    </source>
</evidence>
<dbReference type="Gene3D" id="1.10.1060.10">
    <property type="entry name" value="Alpha-helical ferredoxin"/>
    <property type="match status" value="1"/>
</dbReference>
<organism evidence="16 17">
    <name type="scientific">Candidatus Haliotispira prima</name>
    <dbReference type="NCBI Taxonomy" id="3034016"/>
    <lineage>
        <taxon>Bacteria</taxon>
        <taxon>Pseudomonadati</taxon>
        <taxon>Spirochaetota</taxon>
        <taxon>Spirochaetia</taxon>
        <taxon>Spirochaetales</taxon>
        <taxon>Spirochaetaceae</taxon>
        <taxon>Candidatus Haliotispira</taxon>
    </lineage>
</organism>
<evidence type="ECO:0000256" key="5">
    <source>
        <dbReference type="ARBA" id="ARBA00023002"/>
    </source>
</evidence>
<dbReference type="Pfam" id="PF07992">
    <property type="entry name" value="Pyr_redox_2"/>
    <property type="match status" value="1"/>
</dbReference>
<evidence type="ECO:0000313" key="17">
    <source>
        <dbReference type="Proteomes" id="UP001228690"/>
    </source>
</evidence>
<evidence type="ECO:0000256" key="1">
    <source>
        <dbReference type="ARBA" id="ARBA00001917"/>
    </source>
</evidence>
<evidence type="ECO:0000256" key="9">
    <source>
        <dbReference type="ARBA" id="ARBA00032722"/>
    </source>
</evidence>
<sequence length="600" mass="66934">MEAESKQKYQYKKALKQEEYSHFVGTVSEPRDFKVIAKDIPCQAACPAKTDVPGYIEQIALGNHAEAYRINLEDNVFPAVLGRVCTRPCEAACRHTWTNTKGPVDICHLKRSGADLGKESARPLPAWHEKSGKSIAIVGGGPTGLTAARELRRFGHEVAIFERESHLGGMMVDGIPRFRLPSDEVQKEIELITNTGIKVHLNQNLSAADVAKLNRDHDAVLLATGTTKASTLKLEGLEQGDFLPGLNFMKDYNNSAISEMKGDVVVIGGGFTALDCARSCARAARRLVGAEHRVSIIYRRSEHHMAAEFEELREIRKENIDVLTLLTPIGIKKEGSKLTAMLFQKNRLGEAGKDGKPAIIPIEGSVKEIPCENLILAIGQNQDWSLLPEIDGQMLKPELDEYRTSCETIFIAGEFSSGSSDVIHSVAGGKAVADRIDLFLMGKPRRKLHIAIELQDSDRDAYVGRTRDHDLKDLMRMPILPPPKRLPREAEVEQGYDENTAYENAKRCYLCHYKLEIDNDKCIHCNWCIEVTPRDCIKKVSRVFRDEDNYATGYLEADLNRQGTYIYIDSDECIRCGKCLRVCPTEAISLRKATRKVVAL</sequence>
<keyword evidence="17" id="KW-1185">Reference proteome</keyword>
<feature type="domain" description="4Fe-4S ferredoxin-type" evidence="15">
    <location>
        <begin position="513"/>
        <end position="542"/>
    </location>
</feature>
<reference evidence="16 17" key="1">
    <citation type="submission" date="2023-04" db="EMBL/GenBank/DDBJ databases">
        <title>Spirochaete genome identified in red abalone sample constitutes a novel genus.</title>
        <authorList>
            <person name="Sharma S.P."/>
            <person name="Purcell C.M."/>
            <person name="Hyde J.R."/>
            <person name="Severin A.J."/>
        </authorList>
    </citation>
    <scope>NUCLEOTIDE SEQUENCE [LARGE SCALE GENOMIC DNA]</scope>
    <source>
        <strain evidence="16 17">SP-2023</strain>
    </source>
</reference>
<dbReference type="EC" id="1.3.1.1" evidence="14"/>
<comment type="subunit">
    <text evidence="13">Heterotetramer of 2 PreA and 2 PreT subunits.</text>
</comment>
<evidence type="ECO:0000256" key="11">
    <source>
        <dbReference type="ARBA" id="ARBA00048792"/>
    </source>
</evidence>
<dbReference type="PANTHER" id="PTHR43073">
    <property type="entry name" value="DIHYDROPYRIMIDINE DEHYDROGENASE [NADP(+)]"/>
    <property type="match status" value="1"/>
</dbReference>
<evidence type="ECO:0000256" key="13">
    <source>
        <dbReference type="ARBA" id="ARBA00049714"/>
    </source>
</evidence>
<dbReference type="Pfam" id="PF12838">
    <property type="entry name" value="Fer4_7"/>
    <property type="match status" value="1"/>
</dbReference>
<evidence type="ECO:0000256" key="8">
    <source>
        <dbReference type="ARBA" id="ARBA00030119"/>
    </source>
</evidence>
<keyword evidence="3" id="KW-0288">FMN</keyword>
<evidence type="ECO:0000256" key="14">
    <source>
        <dbReference type="ARBA" id="ARBA00049728"/>
    </source>
</evidence>
<keyword evidence="6" id="KW-0408">Iron</keyword>
<dbReference type="Pfam" id="PF14691">
    <property type="entry name" value="Fer4_20"/>
    <property type="match status" value="1"/>
</dbReference>
<dbReference type="Proteomes" id="UP001228690">
    <property type="component" value="Chromosome"/>
</dbReference>
<comment type="catalytic activity">
    <reaction evidence="10">
        <text>5,6-dihydrothymine + NAD(+) = thymine + NADH + H(+)</text>
        <dbReference type="Rhea" id="RHEA:28791"/>
        <dbReference type="ChEBI" id="CHEBI:15378"/>
        <dbReference type="ChEBI" id="CHEBI:17821"/>
        <dbReference type="ChEBI" id="CHEBI:27468"/>
        <dbReference type="ChEBI" id="CHEBI:57540"/>
        <dbReference type="ChEBI" id="CHEBI:57945"/>
        <dbReference type="EC" id="1.3.1.1"/>
    </reaction>
</comment>
<keyword evidence="2" id="KW-0285">Flavoprotein</keyword>
<evidence type="ECO:0000256" key="4">
    <source>
        <dbReference type="ARBA" id="ARBA00022723"/>
    </source>
</evidence>
<dbReference type="InterPro" id="IPR017896">
    <property type="entry name" value="4Fe4S_Fe-S-bd"/>
</dbReference>
<dbReference type="RefSeq" id="WP_326926228.1">
    <property type="nucleotide sequence ID" value="NZ_CP123443.1"/>
</dbReference>
<name>A0ABY8MFV6_9SPIO</name>
<keyword evidence="4" id="KW-0479">Metal-binding</keyword>
<gene>
    <name evidence="16" type="ORF">P0082_06160</name>
</gene>
<dbReference type="Gene3D" id="3.30.70.20">
    <property type="match status" value="1"/>
</dbReference>
<dbReference type="PROSITE" id="PS51379">
    <property type="entry name" value="4FE4S_FER_2"/>
    <property type="match status" value="2"/>
</dbReference>
<dbReference type="InterPro" id="IPR017900">
    <property type="entry name" value="4Fe4S_Fe_S_CS"/>
</dbReference>
<dbReference type="PRINTS" id="PR00419">
    <property type="entry name" value="ADXRDTASE"/>
</dbReference>
<feature type="domain" description="4Fe-4S ferredoxin-type" evidence="15">
    <location>
        <begin position="564"/>
        <end position="593"/>
    </location>
</feature>
<protein>
    <recommendedName>
        <fullName evidence="14">dihydrouracil dehydrogenase (NAD(+))</fullName>
        <ecNumber evidence="14">1.3.1.1</ecNumber>
    </recommendedName>
    <alternativeName>
        <fullName evidence="9">Dihydrothymine dehydrogenase</fullName>
    </alternativeName>
    <alternativeName>
        <fullName evidence="8">Dihydrouracil dehydrogenase</fullName>
    </alternativeName>
</protein>
<dbReference type="InterPro" id="IPR028261">
    <property type="entry name" value="DPD_II"/>
</dbReference>
<comment type="function">
    <text evidence="12">Involved in pyrimidine base degradation. Catalyzes physiologically the reduction of uracil to 5,6-dihydrouracil (DHU) by using NADH as a specific cosubstrate. It also catalyzes the reverse reaction and the reduction of thymine to 5,6-dihydrothymine (DHT).</text>
</comment>
<evidence type="ECO:0000256" key="3">
    <source>
        <dbReference type="ARBA" id="ARBA00022643"/>
    </source>
</evidence>
<dbReference type="Gene3D" id="3.40.50.720">
    <property type="entry name" value="NAD(P)-binding Rossmann-like Domain"/>
    <property type="match status" value="1"/>
</dbReference>
<dbReference type="InterPro" id="IPR023753">
    <property type="entry name" value="FAD/NAD-binding_dom"/>
</dbReference>
<comment type="catalytic activity">
    <reaction evidence="11">
        <text>5,6-dihydrouracil + NAD(+) = uracil + NADH + H(+)</text>
        <dbReference type="Rhea" id="RHEA:20189"/>
        <dbReference type="ChEBI" id="CHEBI:15378"/>
        <dbReference type="ChEBI" id="CHEBI:15901"/>
        <dbReference type="ChEBI" id="CHEBI:17568"/>
        <dbReference type="ChEBI" id="CHEBI:57540"/>
        <dbReference type="ChEBI" id="CHEBI:57945"/>
        <dbReference type="EC" id="1.3.1.1"/>
    </reaction>
</comment>
<comment type="cofactor">
    <cofactor evidence="1">
        <name>FMN</name>
        <dbReference type="ChEBI" id="CHEBI:58210"/>
    </cofactor>
</comment>
<dbReference type="SUPFAM" id="SSF51971">
    <property type="entry name" value="Nucleotide-binding domain"/>
    <property type="match status" value="1"/>
</dbReference>
<dbReference type="InterPro" id="IPR036188">
    <property type="entry name" value="FAD/NAD-bd_sf"/>
</dbReference>
<keyword evidence="5" id="KW-0560">Oxidoreductase</keyword>
<proteinExistence type="predicted"/>
<dbReference type="PANTHER" id="PTHR43073:SF2">
    <property type="entry name" value="DIHYDROPYRIMIDINE DEHYDROGENASE [NADP(+)]"/>
    <property type="match status" value="1"/>
</dbReference>
<evidence type="ECO:0000313" key="16">
    <source>
        <dbReference type="EMBL" id="WGK68063.1"/>
    </source>
</evidence>
<accession>A0ABY8MFV6</accession>
<dbReference type="SUPFAM" id="SSF54862">
    <property type="entry name" value="4Fe-4S ferredoxins"/>
    <property type="match status" value="1"/>
</dbReference>
<evidence type="ECO:0000256" key="10">
    <source>
        <dbReference type="ARBA" id="ARBA00047685"/>
    </source>
</evidence>
<dbReference type="PROSITE" id="PS00198">
    <property type="entry name" value="4FE4S_FER_1"/>
    <property type="match status" value="1"/>
</dbReference>
<dbReference type="EMBL" id="CP123443">
    <property type="protein sequence ID" value="WGK68063.1"/>
    <property type="molecule type" value="Genomic_DNA"/>
</dbReference>
<keyword evidence="7" id="KW-0411">Iron-sulfur</keyword>
<dbReference type="Gene3D" id="3.50.50.60">
    <property type="entry name" value="FAD/NAD(P)-binding domain"/>
    <property type="match status" value="1"/>
</dbReference>